<gene>
    <name evidence="1" type="ORF">CSSPJE1EN2_LOCUS5589</name>
</gene>
<reference evidence="1" key="1">
    <citation type="submission" date="2024-03" db="EMBL/GenBank/DDBJ databases">
        <authorList>
            <consortium name="ELIXIR-Norway"/>
            <consortium name="Elixir Norway"/>
        </authorList>
    </citation>
    <scope>NUCLEOTIDE SEQUENCE</scope>
</reference>
<accession>A0ABP1AJ71</accession>
<proteinExistence type="predicted"/>
<evidence type="ECO:0000313" key="1">
    <source>
        <dbReference type="EMBL" id="CAK9862594.1"/>
    </source>
</evidence>
<keyword evidence="2" id="KW-1185">Reference proteome</keyword>
<sequence>MWHYTGLRKQQSGMLPMNILKNLWLIRDSSSLLEPTEKFSIFHQEEKVVPRVLVLAGSTIQTCDSSIQQHMDGDSSTWCNKELTHTRDHQDL</sequence>
<dbReference type="Proteomes" id="UP001497522">
    <property type="component" value="Chromosome 13"/>
</dbReference>
<protein>
    <submittedName>
        <fullName evidence="1">Uncharacterized protein</fullName>
    </submittedName>
</protein>
<name>A0ABP1AJ71_9BRYO</name>
<organism evidence="1 2">
    <name type="scientific">Sphagnum jensenii</name>
    <dbReference type="NCBI Taxonomy" id="128206"/>
    <lineage>
        <taxon>Eukaryota</taxon>
        <taxon>Viridiplantae</taxon>
        <taxon>Streptophyta</taxon>
        <taxon>Embryophyta</taxon>
        <taxon>Bryophyta</taxon>
        <taxon>Sphagnophytina</taxon>
        <taxon>Sphagnopsida</taxon>
        <taxon>Sphagnales</taxon>
        <taxon>Sphagnaceae</taxon>
        <taxon>Sphagnum</taxon>
    </lineage>
</organism>
<dbReference type="EMBL" id="OZ023714">
    <property type="protein sequence ID" value="CAK9862594.1"/>
    <property type="molecule type" value="Genomic_DNA"/>
</dbReference>
<evidence type="ECO:0000313" key="2">
    <source>
        <dbReference type="Proteomes" id="UP001497522"/>
    </source>
</evidence>